<accession>A0A7S1TPH7</accession>
<keyword evidence="4" id="KW-0472">Membrane</keyword>
<keyword evidence="2" id="KW-0328">Glycosyltransferase</keyword>
<dbReference type="GO" id="GO:0016757">
    <property type="term" value="F:glycosyltransferase activity"/>
    <property type="evidence" value="ECO:0007669"/>
    <property type="project" value="UniProtKB-KW"/>
</dbReference>
<dbReference type="InterPro" id="IPR050834">
    <property type="entry name" value="Glycosyltransf_2"/>
</dbReference>
<evidence type="ECO:0000256" key="2">
    <source>
        <dbReference type="ARBA" id="ARBA00022676"/>
    </source>
</evidence>
<feature type="transmembrane region" description="Helical" evidence="4">
    <location>
        <begin position="705"/>
        <end position="728"/>
    </location>
</feature>
<dbReference type="InterPro" id="IPR001173">
    <property type="entry name" value="Glyco_trans_2-like"/>
</dbReference>
<gene>
    <name evidence="6" type="ORF">PPAR1163_LOCUS880</name>
</gene>
<dbReference type="SUPFAM" id="SSF53448">
    <property type="entry name" value="Nucleotide-diphospho-sugar transferases"/>
    <property type="match status" value="1"/>
</dbReference>
<evidence type="ECO:0000256" key="4">
    <source>
        <dbReference type="SAM" id="Phobius"/>
    </source>
</evidence>
<dbReference type="AlphaFoldDB" id="A0A7S1TPH7"/>
<name>A0A7S1TPH7_9STRA</name>
<organism evidence="6">
    <name type="scientific">Phaeomonas parva</name>
    <dbReference type="NCBI Taxonomy" id="124430"/>
    <lineage>
        <taxon>Eukaryota</taxon>
        <taxon>Sar</taxon>
        <taxon>Stramenopiles</taxon>
        <taxon>Ochrophyta</taxon>
        <taxon>Pinguiophyceae</taxon>
        <taxon>Pinguiochrysidales</taxon>
        <taxon>Pinguiochrysidaceae</taxon>
        <taxon>Phaeomonas</taxon>
    </lineage>
</organism>
<feature type="domain" description="Glycosyltransferase 2-like" evidence="5">
    <location>
        <begin position="365"/>
        <end position="496"/>
    </location>
</feature>
<comment type="similarity">
    <text evidence="1">Belongs to the glycosyltransferase 2 family.</text>
</comment>
<sequence length="736" mass="77913">MARVQVVAFSKDRPGQLRELLRSLGACARGAALEVDVLFVASNAAIAERYAAVAAAGAAGLARLQLHREADFGEDLLGLLLGGKSDNDGSSSAAGAAEGPSPEFVMLCVDDLVFHTPFALGAAVAELRRPGSDVFGFQPRLSPCVFHCQTRRRACSPPAWDYRAAAEGYAFAWREGTLDWSYPWDLCGAVYRRADVAALVARMQDAHGPGALRNPNTLEEYGNRVLRRDEAGEGEGEGVRPRLLCPARPVACVVSVNRVQTEYKVPTCAAEVRFRLPRAGASGRFALAGDEAQDLEVLNELLCGAWRYDLERYRFRMYSSVHVGDVFLTATTGGPEPEIAAPAGWAAEMDTPDVATPPPPSPRVSVLMPARDCAGFVGAAIASLRAQSLEGFEVVVLVDALSQDGTAEALRASVDADPAFAARCRVEPYLDEDASAGRLGRMLNAGLALCRGEVVARADADDVNAPLRLAEQLRYLDEHPGVDAVGAAVAVVAGEAAARLGAAADLAGLAFRTRVYHTHPLLVPWSAAFGCPVAHPAVAYRRRAVQAAGGYRPVPCEDYDLWARLLFPEAPSAPPSAVANLPAVHVVHRKHGASVTAQQCGAGARDAAATAAAMDALLRRARALNKSGRLKAVLALEVPPAEAEKLRSGGDVPCASLDEATRLSKIVETLEKAMAVYLDGLGAAWPAEERHRAMQAINLDATNRLGVIAAVAASEFGAGGIALLTRWIGRQRRAKN</sequence>
<proteinExistence type="inferred from homology"/>
<protein>
    <recommendedName>
        <fullName evidence="5">Glycosyltransferase 2-like domain-containing protein</fullName>
    </recommendedName>
</protein>
<keyword evidence="4" id="KW-1133">Transmembrane helix</keyword>
<keyword evidence="4" id="KW-0812">Transmembrane</keyword>
<keyword evidence="3" id="KW-0808">Transferase</keyword>
<dbReference type="PANTHER" id="PTHR43685:SF5">
    <property type="entry name" value="GLYCOSYLTRANSFERASE EPSE-RELATED"/>
    <property type="match status" value="1"/>
</dbReference>
<evidence type="ECO:0000256" key="1">
    <source>
        <dbReference type="ARBA" id="ARBA00006739"/>
    </source>
</evidence>
<dbReference type="PANTHER" id="PTHR43685">
    <property type="entry name" value="GLYCOSYLTRANSFERASE"/>
    <property type="match status" value="1"/>
</dbReference>
<dbReference type="EMBL" id="HBGJ01001251">
    <property type="protein sequence ID" value="CAD9242537.1"/>
    <property type="molecule type" value="Transcribed_RNA"/>
</dbReference>
<dbReference type="Pfam" id="PF00535">
    <property type="entry name" value="Glycos_transf_2"/>
    <property type="match status" value="1"/>
</dbReference>
<evidence type="ECO:0000256" key="3">
    <source>
        <dbReference type="ARBA" id="ARBA00022679"/>
    </source>
</evidence>
<reference evidence="6" key="1">
    <citation type="submission" date="2021-01" db="EMBL/GenBank/DDBJ databases">
        <authorList>
            <person name="Corre E."/>
            <person name="Pelletier E."/>
            <person name="Niang G."/>
            <person name="Scheremetjew M."/>
            <person name="Finn R."/>
            <person name="Kale V."/>
            <person name="Holt S."/>
            <person name="Cochrane G."/>
            <person name="Meng A."/>
            <person name="Brown T."/>
            <person name="Cohen L."/>
        </authorList>
    </citation>
    <scope>NUCLEOTIDE SEQUENCE</scope>
    <source>
        <strain evidence="6">CCMP2877</strain>
    </source>
</reference>
<evidence type="ECO:0000313" key="6">
    <source>
        <dbReference type="EMBL" id="CAD9242537.1"/>
    </source>
</evidence>
<dbReference type="InterPro" id="IPR029044">
    <property type="entry name" value="Nucleotide-diphossugar_trans"/>
</dbReference>
<dbReference type="Gene3D" id="3.90.550.10">
    <property type="entry name" value="Spore Coat Polysaccharide Biosynthesis Protein SpsA, Chain A"/>
    <property type="match status" value="1"/>
</dbReference>
<evidence type="ECO:0000259" key="5">
    <source>
        <dbReference type="Pfam" id="PF00535"/>
    </source>
</evidence>